<feature type="transmembrane region" description="Helical" evidence="8">
    <location>
        <begin position="67"/>
        <end position="89"/>
    </location>
</feature>
<feature type="transmembrane region" description="Helical" evidence="8">
    <location>
        <begin position="180"/>
        <end position="201"/>
    </location>
</feature>
<keyword evidence="6 8" id="KW-1133">Transmembrane helix</keyword>
<evidence type="ECO:0000256" key="1">
    <source>
        <dbReference type="ARBA" id="ARBA00004651"/>
    </source>
</evidence>
<dbReference type="RefSeq" id="WP_343873297.1">
    <property type="nucleotide sequence ID" value="NZ_BAAAIX010000015.1"/>
</dbReference>
<feature type="transmembrane region" description="Helical" evidence="8">
    <location>
        <begin position="213"/>
        <end position="234"/>
    </location>
</feature>
<dbReference type="PANTHER" id="PTHR30330">
    <property type="entry name" value="AGSS FAMILY TRANSPORTER, SODIUM-ALANINE"/>
    <property type="match status" value="1"/>
</dbReference>
<feature type="transmembrane region" description="Helical" evidence="8">
    <location>
        <begin position="148"/>
        <end position="168"/>
    </location>
</feature>
<gene>
    <name evidence="9" type="ORF">ACFSCS_08820</name>
</gene>
<dbReference type="PANTHER" id="PTHR30330:SF3">
    <property type="entry name" value="TRANSCRIPTIONAL REGULATOR, LRP FAMILY"/>
    <property type="match status" value="1"/>
</dbReference>
<evidence type="ECO:0000256" key="2">
    <source>
        <dbReference type="ARBA" id="ARBA00009261"/>
    </source>
</evidence>
<keyword evidence="5 8" id="KW-0812">Transmembrane</keyword>
<evidence type="ECO:0000256" key="6">
    <source>
        <dbReference type="ARBA" id="ARBA00022989"/>
    </source>
</evidence>
<dbReference type="Gene3D" id="1.20.1740.10">
    <property type="entry name" value="Amino acid/polyamine transporter I"/>
    <property type="match status" value="1"/>
</dbReference>
<feature type="transmembrane region" description="Helical" evidence="8">
    <location>
        <begin position="419"/>
        <end position="437"/>
    </location>
</feature>
<comment type="similarity">
    <text evidence="2 8">Belongs to the alanine or glycine:cation symporter (AGCS) (TC 2.A.25) family.</text>
</comment>
<protein>
    <submittedName>
        <fullName evidence="9">Alanine/glycine:cation symporter family protein</fullName>
    </submittedName>
</protein>
<dbReference type="PRINTS" id="PR00175">
    <property type="entry name" value="NAALASMPORT"/>
</dbReference>
<evidence type="ECO:0000256" key="5">
    <source>
        <dbReference type="ARBA" id="ARBA00022692"/>
    </source>
</evidence>
<dbReference type="Proteomes" id="UP001597326">
    <property type="component" value="Unassembled WGS sequence"/>
</dbReference>
<keyword evidence="7 8" id="KW-0472">Membrane</keyword>
<evidence type="ECO:0000256" key="7">
    <source>
        <dbReference type="ARBA" id="ARBA00023136"/>
    </source>
</evidence>
<comment type="caution">
    <text evidence="9">The sequence shown here is derived from an EMBL/GenBank/DDBJ whole genome shotgun (WGS) entry which is preliminary data.</text>
</comment>
<comment type="subcellular location">
    <subcellularLocation>
        <location evidence="1 8">Cell membrane</location>
        <topology evidence="1 8">Multi-pass membrane protein</topology>
    </subcellularLocation>
</comment>
<evidence type="ECO:0000256" key="4">
    <source>
        <dbReference type="ARBA" id="ARBA00022475"/>
    </source>
</evidence>
<evidence type="ECO:0000313" key="10">
    <source>
        <dbReference type="Proteomes" id="UP001597326"/>
    </source>
</evidence>
<proteinExistence type="inferred from homology"/>
<organism evidence="9 10">
    <name type="scientific">Luteococcus peritonei</name>
    <dbReference type="NCBI Taxonomy" id="88874"/>
    <lineage>
        <taxon>Bacteria</taxon>
        <taxon>Bacillati</taxon>
        <taxon>Actinomycetota</taxon>
        <taxon>Actinomycetes</taxon>
        <taxon>Propionibacteriales</taxon>
        <taxon>Propionibacteriaceae</taxon>
        <taxon>Luteococcus</taxon>
    </lineage>
</organism>
<feature type="transmembrane region" description="Helical" evidence="8">
    <location>
        <begin position="12"/>
        <end position="31"/>
    </location>
</feature>
<feature type="transmembrane region" description="Helical" evidence="8">
    <location>
        <begin position="309"/>
        <end position="329"/>
    </location>
</feature>
<dbReference type="PROSITE" id="PS00873">
    <property type="entry name" value="NA_ALANINE_SYMP"/>
    <property type="match status" value="1"/>
</dbReference>
<dbReference type="Pfam" id="PF01235">
    <property type="entry name" value="Na_Ala_symp"/>
    <property type="match status" value="1"/>
</dbReference>
<feature type="transmembrane region" description="Helical" evidence="8">
    <location>
        <begin position="95"/>
        <end position="112"/>
    </location>
</feature>
<sequence>MNDFLVAVDDVLWGPFVLIPLLLGTGIWLTARLRGVQFTKLVPALALAFVRRHDGHEEEGDVSHYQALATALAATVGVGNIAGVATAIHLGGPGALFWMWISAIFGMAAKYSEAFMGVRFRTMDAKGEVSGGPQYYLQRAIPGPLGKFLALFFAIAAVVASFGIGNMTQSNSVASAMHDTFGISPMVVGLVLAVLTALVLLGGIKSISRVTSAFVPFMIVFYVVAGAVVLAINFRGIIPALGLVFTDAFTGTAAVGGFAGAAMAQAIQFGIARGIFSNESGMGSAAIVAAAAKTKHPVRQGLVSMTQTFIDTIIVVSMTGLVILTTGVWREGKTGAALTAQGFSTGLPGTWGGIIVALSLIFFAYSTVLGWAYYGERNVERLVGVKGVLPYRLIFSAIVFVGATMELSTVWTFSDIANGLMAIPNLIGLLICSGLIARETKAYLSVDPTLHHEPAVSTLEGTEHLEAGRRER</sequence>
<dbReference type="NCBIfam" id="TIGR00835">
    <property type="entry name" value="agcS"/>
    <property type="match status" value="1"/>
</dbReference>
<name>A0ABW4RVX5_9ACTN</name>
<dbReference type="InterPro" id="IPR001463">
    <property type="entry name" value="Na/Ala_symport"/>
</dbReference>
<keyword evidence="8" id="KW-0769">Symport</keyword>
<feature type="transmembrane region" description="Helical" evidence="8">
    <location>
        <begin position="349"/>
        <end position="373"/>
    </location>
</feature>
<dbReference type="EMBL" id="JBHUFZ010000018">
    <property type="protein sequence ID" value="MFD1890282.1"/>
    <property type="molecule type" value="Genomic_DNA"/>
</dbReference>
<keyword evidence="10" id="KW-1185">Reference proteome</keyword>
<evidence type="ECO:0000256" key="8">
    <source>
        <dbReference type="RuleBase" id="RU363064"/>
    </source>
</evidence>
<feature type="transmembrane region" description="Helical" evidence="8">
    <location>
        <begin position="393"/>
        <end position="413"/>
    </location>
</feature>
<evidence type="ECO:0000256" key="3">
    <source>
        <dbReference type="ARBA" id="ARBA00022448"/>
    </source>
</evidence>
<keyword evidence="4 8" id="KW-1003">Cell membrane</keyword>
<evidence type="ECO:0000313" key="9">
    <source>
        <dbReference type="EMBL" id="MFD1890282.1"/>
    </source>
</evidence>
<reference evidence="10" key="1">
    <citation type="journal article" date="2019" name="Int. J. Syst. Evol. Microbiol.">
        <title>The Global Catalogue of Microorganisms (GCM) 10K type strain sequencing project: providing services to taxonomists for standard genome sequencing and annotation.</title>
        <authorList>
            <consortium name="The Broad Institute Genomics Platform"/>
            <consortium name="The Broad Institute Genome Sequencing Center for Infectious Disease"/>
            <person name="Wu L."/>
            <person name="Ma J."/>
        </authorList>
    </citation>
    <scope>NUCLEOTIDE SEQUENCE [LARGE SCALE GENOMIC DNA]</scope>
    <source>
        <strain evidence="10">CAIM 431</strain>
    </source>
</reference>
<accession>A0ABW4RVX5</accession>
<keyword evidence="3 8" id="KW-0813">Transport</keyword>
<feature type="transmembrane region" description="Helical" evidence="8">
    <location>
        <begin position="240"/>
        <end position="264"/>
    </location>
</feature>